<protein>
    <submittedName>
        <fullName evidence="2">Uncharacterized protein</fullName>
    </submittedName>
</protein>
<dbReference type="EMBL" id="OIVN01002144">
    <property type="protein sequence ID" value="SPD00975.1"/>
    <property type="molecule type" value="Genomic_DNA"/>
</dbReference>
<evidence type="ECO:0000313" key="3">
    <source>
        <dbReference type="EMBL" id="SPD00975.1"/>
    </source>
</evidence>
<name>A0A2N9FU88_FAGSY</name>
<accession>A0A2N9FU88</accession>
<feature type="region of interest" description="Disordered" evidence="1">
    <location>
        <begin position="23"/>
        <end position="56"/>
    </location>
</feature>
<gene>
    <name evidence="2" type="ORF">FSB_LOCUS18562</name>
    <name evidence="3" type="ORF">FSB_LOCUS28857</name>
</gene>
<sequence length="56" mass="6447">MDMEEEAIRGLIARVLLRNFGAHDAQPVQSDHDARSETRSETQDRLLVHRQESPFS</sequence>
<evidence type="ECO:0000256" key="1">
    <source>
        <dbReference type="SAM" id="MobiDB-lite"/>
    </source>
</evidence>
<dbReference type="EMBL" id="OIVN01001169">
    <property type="protein sequence ID" value="SPC90680.1"/>
    <property type="molecule type" value="Genomic_DNA"/>
</dbReference>
<evidence type="ECO:0000313" key="2">
    <source>
        <dbReference type="EMBL" id="SPC90680.1"/>
    </source>
</evidence>
<reference evidence="2" key="1">
    <citation type="submission" date="2018-02" db="EMBL/GenBank/DDBJ databases">
        <authorList>
            <person name="Cohen D.B."/>
            <person name="Kent A.D."/>
        </authorList>
    </citation>
    <scope>NUCLEOTIDE SEQUENCE</scope>
</reference>
<proteinExistence type="predicted"/>
<dbReference type="AlphaFoldDB" id="A0A2N9FU88"/>
<feature type="compositionally biased region" description="Basic and acidic residues" evidence="1">
    <location>
        <begin position="30"/>
        <end position="56"/>
    </location>
</feature>
<organism evidence="2">
    <name type="scientific">Fagus sylvatica</name>
    <name type="common">Beechnut</name>
    <dbReference type="NCBI Taxonomy" id="28930"/>
    <lineage>
        <taxon>Eukaryota</taxon>
        <taxon>Viridiplantae</taxon>
        <taxon>Streptophyta</taxon>
        <taxon>Embryophyta</taxon>
        <taxon>Tracheophyta</taxon>
        <taxon>Spermatophyta</taxon>
        <taxon>Magnoliopsida</taxon>
        <taxon>eudicotyledons</taxon>
        <taxon>Gunneridae</taxon>
        <taxon>Pentapetalae</taxon>
        <taxon>rosids</taxon>
        <taxon>fabids</taxon>
        <taxon>Fagales</taxon>
        <taxon>Fagaceae</taxon>
        <taxon>Fagus</taxon>
    </lineage>
</organism>